<dbReference type="EMBL" id="LAZR01048607">
    <property type="protein sequence ID" value="KKK91538.1"/>
    <property type="molecule type" value="Genomic_DNA"/>
</dbReference>
<dbReference type="InterPro" id="IPR005141">
    <property type="entry name" value="eRF1_2"/>
</dbReference>
<feature type="domain" description="eRF1" evidence="1">
    <location>
        <begin position="39"/>
        <end position="105"/>
    </location>
</feature>
<dbReference type="SUPFAM" id="SSF53137">
    <property type="entry name" value="Translational machinery components"/>
    <property type="match status" value="1"/>
</dbReference>
<dbReference type="AlphaFoldDB" id="A0A0F8ZCR7"/>
<evidence type="ECO:0000259" key="1">
    <source>
        <dbReference type="Pfam" id="PF03464"/>
    </source>
</evidence>
<dbReference type="Pfam" id="PF03464">
    <property type="entry name" value="eRF1_2"/>
    <property type="match status" value="1"/>
</dbReference>
<gene>
    <name evidence="2" type="ORF">LCGC14_2711960</name>
</gene>
<organism evidence="2">
    <name type="scientific">marine sediment metagenome</name>
    <dbReference type="NCBI Taxonomy" id="412755"/>
    <lineage>
        <taxon>unclassified sequences</taxon>
        <taxon>metagenomes</taxon>
        <taxon>ecological metagenomes</taxon>
    </lineage>
</organism>
<dbReference type="Gene3D" id="3.30.420.60">
    <property type="entry name" value="eRF1 domain 2"/>
    <property type="match status" value="1"/>
</dbReference>
<name>A0A0F8ZCR7_9ZZZZ</name>
<proteinExistence type="predicted"/>
<accession>A0A0F8ZCR7</accession>
<evidence type="ECO:0000313" key="2">
    <source>
        <dbReference type="EMBL" id="KKK91538.1"/>
    </source>
</evidence>
<comment type="caution">
    <text evidence="2">The sequence shown here is derived from an EMBL/GenBank/DDBJ whole genome shotgun (WGS) entry which is preliminary data.</text>
</comment>
<dbReference type="InterPro" id="IPR042226">
    <property type="entry name" value="eFR1_2_sf"/>
</dbReference>
<protein>
    <recommendedName>
        <fullName evidence="1">eRF1 domain-containing protein</fullName>
    </recommendedName>
</protein>
<sequence>MSLYWDDNNLLVEPYERKQKRYHCGKTIQKIKKEKKIKFVVVIIDLSECYCANIYDDGEIEKIFRINSEVGNKHQQGGQSAKRFSRIREQQIIAYFKKINEKLKDIKDNFIIGINFIYKNRFEGYLSTENKNKLIRFETTEYGGLTGCYQFRNIHLK</sequence>
<reference evidence="2" key="1">
    <citation type="journal article" date="2015" name="Nature">
        <title>Complex archaea that bridge the gap between prokaryotes and eukaryotes.</title>
        <authorList>
            <person name="Spang A."/>
            <person name="Saw J.H."/>
            <person name="Jorgensen S.L."/>
            <person name="Zaremba-Niedzwiedzka K."/>
            <person name="Martijn J."/>
            <person name="Lind A.E."/>
            <person name="van Eijk R."/>
            <person name="Schleper C."/>
            <person name="Guy L."/>
            <person name="Ettema T.J."/>
        </authorList>
    </citation>
    <scope>NUCLEOTIDE SEQUENCE</scope>
</reference>